<dbReference type="RefSeq" id="WP_212981506.1">
    <property type="nucleotide sequence ID" value="NZ_AP025343.1"/>
</dbReference>
<accession>A0A919YHX5</accession>
<proteinExistence type="predicted"/>
<organism evidence="1 2">
    <name type="scientific">Paenibacillus azoreducens</name>
    <dbReference type="NCBI Taxonomy" id="116718"/>
    <lineage>
        <taxon>Bacteria</taxon>
        <taxon>Bacillati</taxon>
        <taxon>Bacillota</taxon>
        <taxon>Bacilli</taxon>
        <taxon>Bacillales</taxon>
        <taxon>Paenibacillaceae</taxon>
        <taxon>Paenibacillus</taxon>
    </lineage>
</organism>
<dbReference type="AlphaFoldDB" id="A0A919YHX5"/>
<keyword evidence="2" id="KW-1185">Reference proteome</keyword>
<reference evidence="1 2" key="1">
    <citation type="submission" date="2021-03" db="EMBL/GenBank/DDBJ databases">
        <title>Antimicrobial resistance genes in bacteria isolated from Japanese honey, and their potential for conferring macrolide and lincosamide resistance in the American foulbrood pathogen Paenibacillus larvae.</title>
        <authorList>
            <person name="Okamoto M."/>
            <person name="Kumagai M."/>
            <person name="Kanamori H."/>
            <person name="Takamatsu D."/>
        </authorList>
    </citation>
    <scope>NUCLEOTIDE SEQUENCE [LARGE SCALE GENOMIC DNA]</scope>
    <source>
        <strain evidence="1 2">J34TS1</strain>
    </source>
</reference>
<evidence type="ECO:0000313" key="2">
    <source>
        <dbReference type="Proteomes" id="UP000682811"/>
    </source>
</evidence>
<comment type="caution">
    <text evidence="1">The sequence shown here is derived from an EMBL/GenBank/DDBJ whole genome shotgun (WGS) entry which is preliminary data.</text>
</comment>
<dbReference type="Proteomes" id="UP000682811">
    <property type="component" value="Unassembled WGS sequence"/>
</dbReference>
<name>A0A919YHX5_9BACL</name>
<dbReference type="EMBL" id="BORT01000056">
    <property type="protein sequence ID" value="GIO51527.1"/>
    <property type="molecule type" value="Genomic_DNA"/>
</dbReference>
<evidence type="ECO:0000313" key="1">
    <source>
        <dbReference type="EMBL" id="GIO51527.1"/>
    </source>
</evidence>
<protein>
    <submittedName>
        <fullName evidence="1">Uncharacterized protein</fullName>
    </submittedName>
</protein>
<sequence length="222" mass="26604">MSYHFTSVRKKTRGMSRRARNLPHWGAYHKKLDIESLVKDQKEYVKLWISPFYNLHQINKNEVGKKNPPYKFRTQVLDQLMEIYLEWEKKLNNLKEPYYLKIWVGDPEFMDSQVVAAVRSEIEYYERIFIKNPDPKPFPYKSQHPCFDRFTWERCINGYYVWESDLETEEEMEAAKRKAVQTNEYMIDGQMEKSYFISTGDMWTGELAQECGKGSGLFDVNE</sequence>
<gene>
    <name evidence="1" type="ORF">J34TS1_62920</name>
</gene>